<dbReference type="Pfam" id="PF00389">
    <property type="entry name" value="2-Hacid_dh"/>
    <property type="match status" value="1"/>
</dbReference>
<dbReference type="InterPro" id="IPR050857">
    <property type="entry name" value="D-2-hydroxyacid_DH"/>
</dbReference>
<dbReference type="STRING" id="146817.SAMN04488502_11144"/>
<evidence type="ECO:0000313" key="8">
    <source>
        <dbReference type="Proteomes" id="UP000214880"/>
    </source>
</evidence>
<organism evidence="7 8">
    <name type="scientific">Dendrosporobacter quercicolus</name>
    <dbReference type="NCBI Taxonomy" id="146817"/>
    <lineage>
        <taxon>Bacteria</taxon>
        <taxon>Bacillati</taxon>
        <taxon>Bacillota</taxon>
        <taxon>Negativicutes</taxon>
        <taxon>Selenomonadales</taxon>
        <taxon>Sporomusaceae</taxon>
        <taxon>Dendrosporobacter</taxon>
    </lineage>
</organism>
<comment type="similarity">
    <text evidence="1 4">Belongs to the D-isomer specific 2-hydroxyacid dehydrogenase family.</text>
</comment>
<feature type="domain" description="D-isomer specific 2-hydroxyacid dehydrogenase catalytic" evidence="5">
    <location>
        <begin position="15"/>
        <end position="327"/>
    </location>
</feature>
<dbReference type="InterPro" id="IPR006139">
    <property type="entry name" value="D-isomer_2_OHA_DH_cat_dom"/>
</dbReference>
<evidence type="ECO:0000256" key="2">
    <source>
        <dbReference type="ARBA" id="ARBA00023002"/>
    </source>
</evidence>
<protein>
    <submittedName>
        <fullName evidence="7">Phosphonate dehydrogenase</fullName>
    </submittedName>
</protein>
<dbReference type="AlphaFoldDB" id="A0A1G9YBB6"/>
<dbReference type="RefSeq" id="WP_092074635.1">
    <property type="nucleotide sequence ID" value="NZ_FNHB01000011.1"/>
</dbReference>
<evidence type="ECO:0000256" key="1">
    <source>
        <dbReference type="ARBA" id="ARBA00005854"/>
    </source>
</evidence>
<sequence>MMSRKKVFVGQFMPDRGLAMLRQYFDVSYCDGASLSKEEFMVRAREVDALVAFMTDYIDRDILANCPGLKVIASFGKGFDNIDVQACTRQGILVTVNPDDLTASTAELAMTLLLALSRNVLPADTHIRAGHFQGWHPLHYLGSDVHGKTLGLVGFGAIGQAIARRAKGFEVNIRYYDSNQEAGAQCPDAQFAELPDLLAESDYVVIAVSLNPGSRHLLGAKEIALLKKGSYLINIGRGSTVDEAAVAEALLTNRLRGYAADVFAFEDQSIGVRPAYINDKLLRCSDRTVFTPHLGTGTVEARDRLSVSTARQLISALKGARPSGAVNYDAIYGV</sequence>
<dbReference type="PANTHER" id="PTHR42789:SF1">
    <property type="entry name" value="D-ISOMER SPECIFIC 2-HYDROXYACID DEHYDROGENASE FAMILY PROTEIN (AFU_ORTHOLOGUE AFUA_6G10090)"/>
    <property type="match status" value="1"/>
</dbReference>
<dbReference type="PANTHER" id="PTHR42789">
    <property type="entry name" value="D-ISOMER SPECIFIC 2-HYDROXYACID DEHYDROGENASE FAMILY PROTEIN (AFU_ORTHOLOGUE AFUA_6G10090)"/>
    <property type="match status" value="1"/>
</dbReference>
<gene>
    <name evidence="7" type="ORF">SAMN04488502_11144</name>
</gene>
<evidence type="ECO:0000259" key="5">
    <source>
        <dbReference type="Pfam" id="PF00389"/>
    </source>
</evidence>
<dbReference type="GO" id="GO:0016616">
    <property type="term" value="F:oxidoreductase activity, acting on the CH-OH group of donors, NAD or NADP as acceptor"/>
    <property type="evidence" value="ECO:0007669"/>
    <property type="project" value="InterPro"/>
</dbReference>
<evidence type="ECO:0000313" key="7">
    <source>
        <dbReference type="EMBL" id="SDN06327.1"/>
    </source>
</evidence>
<dbReference type="SUPFAM" id="SSF51735">
    <property type="entry name" value="NAD(P)-binding Rossmann-fold domains"/>
    <property type="match status" value="1"/>
</dbReference>
<keyword evidence="8" id="KW-1185">Reference proteome</keyword>
<accession>A0A1G9YBB6</accession>
<evidence type="ECO:0000256" key="3">
    <source>
        <dbReference type="ARBA" id="ARBA00023027"/>
    </source>
</evidence>
<dbReference type="InterPro" id="IPR006140">
    <property type="entry name" value="D-isomer_DH_NAD-bd"/>
</dbReference>
<feature type="domain" description="D-isomer specific 2-hydroxyacid dehydrogenase NAD-binding" evidence="6">
    <location>
        <begin position="110"/>
        <end position="295"/>
    </location>
</feature>
<keyword evidence="3" id="KW-0520">NAD</keyword>
<name>A0A1G9YBB6_9FIRM</name>
<proteinExistence type="inferred from homology"/>
<dbReference type="Gene3D" id="3.40.50.720">
    <property type="entry name" value="NAD(P)-binding Rossmann-like Domain"/>
    <property type="match status" value="2"/>
</dbReference>
<dbReference type="InterPro" id="IPR036291">
    <property type="entry name" value="NAD(P)-bd_dom_sf"/>
</dbReference>
<dbReference type="CDD" id="cd05301">
    <property type="entry name" value="GDH"/>
    <property type="match status" value="1"/>
</dbReference>
<reference evidence="7 8" key="1">
    <citation type="submission" date="2016-10" db="EMBL/GenBank/DDBJ databases">
        <authorList>
            <person name="de Groot N.N."/>
        </authorList>
    </citation>
    <scope>NUCLEOTIDE SEQUENCE [LARGE SCALE GENOMIC DNA]</scope>
    <source>
        <strain evidence="7 8">DSM 1736</strain>
    </source>
</reference>
<dbReference type="EMBL" id="FNHB01000011">
    <property type="protein sequence ID" value="SDN06327.1"/>
    <property type="molecule type" value="Genomic_DNA"/>
</dbReference>
<evidence type="ECO:0000259" key="6">
    <source>
        <dbReference type="Pfam" id="PF02826"/>
    </source>
</evidence>
<dbReference type="SUPFAM" id="SSF52283">
    <property type="entry name" value="Formate/glycerate dehydrogenase catalytic domain-like"/>
    <property type="match status" value="1"/>
</dbReference>
<dbReference type="GO" id="GO:0051287">
    <property type="term" value="F:NAD binding"/>
    <property type="evidence" value="ECO:0007669"/>
    <property type="project" value="InterPro"/>
</dbReference>
<dbReference type="OrthoDB" id="9805416at2"/>
<keyword evidence="2 4" id="KW-0560">Oxidoreductase</keyword>
<evidence type="ECO:0000256" key="4">
    <source>
        <dbReference type="RuleBase" id="RU003719"/>
    </source>
</evidence>
<dbReference type="Proteomes" id="UP000214880">
    <property type="component" value="Unassembled WGS sequence"/>
</dbReference>
<dbReference type="Pfam" id="PF02826">
    <property type="entry name" value="2-Hacid_dh_C"/>
    <property type="match status" value="1"/>
</dbReference>